<dbReference type="EMBL" id="JAGKSB010000001">
    <property type="protein sequence ID" value="MBP3941999.1"/>
    <property type="molecule type" value="Genomic_DNA"/>
</dbReference>
<dbReference type="AlphaFoldDB" id="A0A8T4H588"/>
<feature type="transmembrane region" description="Helical" evidence="6">
    <location>
        <begin position="256"/>
        <end position="280"/>
    </location>
</feature>
<dbReference type="PANTHER" id="PTHR40277">
    <property type="entry name" value="BLL5419 PROTEIN"/>
    <property type="match status" value="1"/>
</dbReference>
<reference evidence="7" key="1">
    <citation type="submission" date="2021-03" db="EMBL/GenBank/DDBJ databases">
        <authorList>
            <person name="Lu T."/>
            <person name="Wang Q."/>
            <person name="Han X."/>
        </authorList>
    </citation>
    <scope>NUCLEOTIDE SEQUENCE</scope>
    <source>
        <strain evidence="7">WQ 2009</strain>
    </source>
</reference>
<evidence type="ECO:0000256" key="5">
    <source>
        <dbReference type="ARBA" id="ARBA00023136"/>
    </source>
</evidence>
<protein>
    <submittedName>
        <fullName evidence="7">Flippase-like domain-containing protein</fullName>
    </submittedName>
</protein>
<name>A0A8T4H588_9SPHI</name>
<dbReference type="InterPro" id="IPR022791">
    <property type="entry name" value="L-PG_synthase/AglD"/>
</dbReference>
<evidence type="ECO:0000256" key="2">
    <source>
        <dbReference type="ARBA" id="ARBA00022475"/>
    </source>
</evidence>
<dbReference type="Pfam" id="PF03706">
    <property type="entry name" value="LPG_synthase_TM"/>
    <property type="match status" value="1"/>
</dbReference>
<dbReference type="PANTHER" id="PTHR40277:SF1">
    <property type="entry name" value="BLL5419 PROTEIN"/>
    <property type="match status" value="1"/>
</dbReference>
<feature type="transmembrane region" description="Helical" evidence="6">
    <location>
        <begin position="12"/>
        <end position="32"/>
    </location>
</feature>
<comment type="subcellular location">
    <subcellularLocation>
        <location evidence="1">Cell membrane</location>
        <topology evidence="1">Multi-pass membrane protein</topology>
    </subcellularLocation>
</comment>
<organism evidence="7 8">
    <name type="scientific">Rhinopithecimicrobium faecis</name>
    <dbReference type="NCBI Taxonomy" id="2820698"/>
    <lineage>
        <taxon>Bacteria</taxon>
        <taxon>Pseudomonadati</taxon>
        <taxon>Bacteroidota</taxon>
        <taxon>Sphingobacteriia</taxon>
        <taxon>Sphingobacteriales</taxon>
        <taxon>Sphingobacteriaceae</taxon>
        <taxon>Rhinopithecimicrobium</taxon>
    </lineage>
</organism>
<evidence type="ECO:0000313" key="7">
    <source>
        <dbReference type="EMBL" id="MBP3941999.1"/>
    </source>
</evidence>
<keyword evidence="2" id="KW-1003">Cell membrane</keyword>
<feature type="transmembrane region" description="Helical" evidence="6">
    <location>
        <begin position="213"/>
        <end position="235"/>
    </location>
</feature>
<evidence type="ECO:0000256" key="4">
    <source>
        <dbReference type="ARBA" id="ARBA00022989"/>
    </source>
</evidence>
<keyword evidence="8" id="KW-1185">Reference proteome</keyword>
<feature type="transmembrane region" description="Helical" evidence="6">
    <location>
        <begin position="187"/>
        <end position="207"/>
    </location>
</feature>
<gene>
    <name evidence="7" type="ORF">J5U18_00220</name>
</gene>
<keyword evidence="3 6" id="KW-0812">Transmembrane</keyword>
<dbReference type="Proteomes" id="UP000679691">
    <property type="component" value="Unassembled WGS sequence"/>
</dbReference>
<evidence type="ECO:0000256" key="3">
    <source>
        <dbReference type="ARBA" id="ARBA00022692"/>
    </source>
</evidence>
<feature type="transmembrane region" description="Helical" evidence="6">
    <location>
        <begin position="129"/>
        <end position="148"/>
    </location>
</feature>
<keyword evidence="4 6" id="KW-1133">Transmembrane helix</keyword>
<dbReference type="GO" id="GO:0005886">
    <property type="term" value="C:plasma membrane"/>
    <property type="evidence" value="ECO:0007669"/>
    <property type="project" value="UniProtKB-SubCell"/>
</dbReference>
<evidence type="ECO:0000256" key="6">
    <source>
        <dbReference type="SAM" id="Phobius"/>
    </source>
</evidence>
<comment type="caution">
    <text evidence="7">The sequence shown here is derived from an EMBL/GenBank/DDBJ whole genome shotgun (WGS) entry which is preliminary data.</text>
</comment>
<dbReference type="RefSeq" id="WP_353545486.1">
    <property type="nucleotide sequence ID" value="NZ_JAGKSB010000001.1"/>
</dbReference>
<feature type="transmembrane region" description="Helical" evidence="6">
    <location>
        <begin position="44"/>
        <end position="65"/>
    </location>
</feature>
<proteinExistence type="predicted"/>
<evidence type="ECO:0000256" key="1">
    <source>
        <dbReference type="ARBA" id="ARBA00004651"/>
    </source>
</evidence>
<feature type="transmembrane region" description="Helical" evidence="6">
    <location>
        <begin position="85"/>
        <end position="108"/>
    </location>
</feature>
<evidence type="ECO:0000313" key="8">
    <source>
        <dbReference type="Proteomes" id="UP000679691"/>
    </source>
</evidence>
<feature type="transmembrane region" description="Helical" evidence="6">
    <location>
        <begin position="154"/>
        <end position="175"/>
    </location>
</feature>
<accession>A0A8T4H588</accession>
<sequence length="304" mass="34276">MNLKRFWKIAKTPLKIIITSLALYYVFNKVSIKDLKEALWHSNPLFIALALLFYGLSIGMSSLRLNGFLKGINLKISEGYNFKLYLLGLFYNLFLPGGVGGDGYKIFFLKKRFDLKGRQLLSALFFDRLSGFWALALIIVALIIFIPQLNIPNYLPIAAFIGGTGIYYWGISRFFPSFKERFIETHFKALCVQSLQVMAAIMILYALGYNGKFSPFLFLFLASSLVAVIPFNVGGLGMREMVYYWGAGIFLLDQHLAVLFSLVFYVISATIAVSGIYFIFQPKALGTEKLPSSKELESANNLND</sequence>
<keyword evidence="5 6" id="KW-0472">Membrane</keyword>